<reference evidence="4 5" key="1">
    <citation type="journal article" date="2015" name="Genome Announc.">
        <title>Expanding the biotechnology potential of lactobacilli through comparative genomics of 213 strains and associated genera.</title>
        <authorList>
            <person name="Sun Z."/>
            <person name="Harris H.M."/>
            <person name="McCann A."/>
            <person name="Guo C."/>
            <person name="Argimon S."/>
            <person name="Zhang W."/>
            <person name="Yang X."/>
            <person name="Jeffery I.B."/>
            <person name="Cooney J.C."/>
            <person name="Kagawa T.F."/>
            <person name="Liu W."/>
            <person name="Song Y."/>
            <person name="Salvetti E."/>
            <person name="Wrobel A."/>
            <person name="Rasinkangas P."/>
            <person name="Parkhill J."/>
            <person name="Rea M.C."/>
            <person name="O'Sullivan O."/>
            <person name="Ritari J."/>
            <person name="Douillard F.P."/>
            <person name="Paul Ross R."/>
            <person name="Yang R."/>
            <person name="Briner A.E."/>
            <person name="Felis G.E."/>
            <person name="de Vos W.M."/>
            <person name="Barrangou R."/>
            <person name="Klaenhammer T.R."/>
            <person name="Caufield P.W."/>
            <person name="Cui Y."/>
            <person name="Zhang H."/>
            <person name="O'Toole P.W."/>
        </authorList>
    </citation>
    <scope>NUCLEOTIDE SEQUENCE [LARGE SCALE GENOMIC DNA]</scope>
    <source>
        <strain evidence="4 5">DSM 24301</strain>
    </source>
</reference>
<name>A0A0R2MX23_9LACO</name>
<dbReference type="STRING" id="1293598.IV56_GL001868"/>
<accession>A0A0R2MX23</accession>
<evidence type="ECO:0000256" key="2">
    <source>
        <dbReference type="ARBA" id="ARBA00022723"/>
    </source>
</evidence>
<evidence type="ECO:0000313" key="5">
    <source>
        <dbReference type="Proteomes" id="UP000050969"/>
    </source>
</evidence>
<dbReference type="PANTHER" id="PTHR42796">
    <property type="entry name" value="FUMARYLACETOACETATE HYDROLASE DOMAIN-CONTAINING PROTEIN 2A-RELATED"/>
    <property type="match status" value="1"/>
</dbReference>
<comment type="similarity">
    <text evidence="1">Belongs to the FAH family.</text>
</comment>
<dbReference type="AlphaFoldDB" id="A0A0R2MX23"/>
<evidence type="ECO:0000256" key="1">
    <source>
        <dbReference type="ARBA" id="ARBA00010211"/>
    </source>
</evidence>
<dbReference type="RefSeq" id="WP_054777485.1">
    <property type="nucleotide sequence ID" value="NZ_BBBX01000014.1"/>
</dbReference>
<keyword evidence="2" id="KW-0479">Metal-binding</keyword>
<evidence type="ECO:0000313" key="4">
    <source>
        <dbReference type="EMBL" id="KRO18071.1"/>
    </source>
</evidence>
<dbReference type="GO" id="GO:0016853">
    <property type="term" value="F:isomerase activity"/>
    <property type="evidence" value="ECO:0007669"/>
    <property type="project" value="UniProtKB-ARBA"/>
</dbReference>
<dbReference type="PATRIC" id="fig|1293598.4.peg.1944"/>
<dbReference type="EMBL" id="JQCE01000006">
    <property type="protein sequence ID" value="KRO18071.1"/>
    <property type="molecule type" value="Genomic_DNA"/>
</dbReference>
<dbReference type="PANTHER" id="PTHR42796:SF4">
    <property type="entry name" value="FUMARYLACETOACETATE HYDROLASE DOMAIN-CONTAINING PROTEIN 2A"/>
    <property type="match status" value="1"/>
</dbReference>
<proteinExistence type="inferred from homology"/>
<dbReference type="FunFam" id="3.90.850.10:FF:000002">
    <property type="entry name" value="2-hydroxyhepta-2,4-diene-1,7-dioate isomerase"/>
    <property type="match status" value="1"/>
</dbReference>
<dbReference type="Proteomes" id="UP000050969">
    <property type="component" value="Unassembled WGS sequence"/>
</dbReference>
<comment type="caution">
    <text evidence="4">The sequence shown here is derived from an EMBL/GenBank/DDBJ whole genome shotgun (WGS) entry which is preliminary data.</text>
</comment>
<dbReference type="InterPro" id="IPR011234">
    <property type="entry name" value="Fumarylacetoacetase-like_C"/>
</dbReference>
<dbReference type="InterPro" id="IPR051121">
    <property type="entry name" value="FAH"/>
</dbReference>
<dbReference type="Gene3D" id="3.90.850.10">
    <property type="entry name" value="Fumarylacetoacetase-like, C-terminal domain"/>
    <property type="match status" value="1"/>
</dbReference>
<gene>
    <name evidence="4" type="ORF">IV56_GL001868</name>
</gene>
<dbReference type="GO" id="GO:0046872">
    <property type="term" value="F:metal ion binding"/>
    <property type="evidence" value="ECO:0007669"/>
    <property type="project" value="UniProtKB-KW"/>
</dbReference>
<dbReference type="Pfam" id="PF01557">
    <property type="entry name" value="FAA_hydrolase"/>
    <property type="match status" value="1"/>
</dbReference>
<dbReference type="OrthoDB" id="9805307at2"/>
<sequence>MKLGMYHNQVVAITVEGDTVVGQIVQSAATVFEVIENGLAHYTLEAAHPLDMAALQMPIPVPTQVFAVGMNYRDHSQEIHIQLPEVPSIFTKFQTSLAAPNVTVKRHGDKTDWETELVIVIGRGGRDITKADALTHVAGYMIGQDLSDRAVQFANATPQFSMGKSFENYGPMGPWVTTPDEISELGQLQIETRVNDQVMQHATLDQMIFDVPTLISYVSSVTELVAGDVIFTGTPSGVGVGRDPQQFLQPGDKLVSAIDQLGSLNITIQD</sequence>
<organism evidence="4 5">
    <name type="scientific">Lacticaseibacillus saniviri JCM 17471 = DSM 24301</name>
    <dbReference type="NCBI Taxonomy" id="1293598"/>
    <lineage>
        <taxon>Bacteria</taxon>
        <taxon>Bacillati</taxon>
        <taxon>Bacillota</taxon>
        <taxon>Bacilli</taxon>
        <taxon>Lactobacillales</taxon>
        <taxon>Lactobacillaceae</taxon>
        <taxon>Lacticaseibacillus</taxon>
    </lineage>
</organism>
<dbReference type="SUPFAM" id="SSF56529">
    <property type="entry name" value="FAH"/>
    <property type="match status" value="1"/>
</dbReference>
<dbReference type="GO" id="GO:0019752">
    <property type="term" value="P:carboxylic acid metabolic process"/>
    <property type="evidence" value="ECO:0007669"/>
    <property type="project" value="UniProtKB-ARBA"/>
</dbReference>
<keyword evidence="5" id="KW-1185">Reference proteome</keyword>
<evidence type="ECO:0000259" key="3">
    <source>
        <dbReference type="Pfam" id="PF01557"/>
    </source>
</evidence>
<dbReference type="InterPro" id="IPR036663">
    <property type="entry name" value="Fumarylacetoacetase_C_sf"/>
</dbReference>
<protein>
    <recommendedName>
        <fullName evidence="3">Fumarylacetoacetase-like C-terminal domain-containing protein</fullName>
    </recommendedName>
</protein>
<feature type="domain" description="Fumarylacetoacetase-like C-terminal" evidence="3">
    <location>
        <begin position="65"/>
        <end position="268"/>
    </location>
</feature>